<organism evidence="1 2">
    <name type="scientific">Saccharicrinis fermentans DSM 9555 = JCM 21142</name>
    <dbReference type="NCBI Taxonomy" id="869213"/>
    <lineage>
        <taxon>Bacteria</taxon>
        <taxon>Pseudomonadati</taxon>
        <taxon>Bacteroidota</taxon>
        <taxon>Bacteroidia</taxon>
        <taxon>Marinilabiliales</taxon>
        <taxon>Marinilabiliaceae</taxon>
        <taxon>Saccharicrinis</taxon>
    </lineage>
</organism>
<accession>W7YBV0</accession>
<dbReference type="eggNOG" id="COG0627">
    <property type="taxonomic scope" value="Bacteria"/>
</dbReference>
<dbReference type="RefSeq" id="WP_200871207.1">
    <property type="nucleotide sequence ID" value="NZ_BAMD01000004.1"/>
</dbReference>
<evidence type="ECO:0000313" key="2">
    <source>
        <dbReference type="Proteomes" id="UP000019402"/>
    </source>
</evidence>
<keyword evidence="2" id="KW-1185">Reference proteome</keyword>
<evidence type="ECO:0008006" key="3">
    <source>
        <dbReference type="Google" id="ProtNLM"/>
    </source>
</evidence>
<dbReference type="Gene3D" id="3.40.50.1820">
    <property type="entry name" value="alpha/beta hydrolase"/>
    <property type="match status" value="1"/>
</dbReference>
<dbReference type="Proteomes" id="UP000019402">
    <property type="component" value="Unassembled WGS sequence"/>
</dbReference>
<evidence type="ECO:0000313" key="1">
    <source>
        <dbReference type="EMBL" id="GAF01946.1"/>
    </source>
</evidence>
<dbReference type="EMBL" id="BAMD01000004">
    <property type="protein sequence ID" value="GAF01946.1"/>
    <property type="molecule type" value="Genomic_DNA"/>
</dbReference>
<proteinExistence type="predicted"/>
<dbReference type="InterPro" id="IPR029058">
    <property type="entry name" value="AB_hydrolase_fold"/>
</dbReference>
<dbReference type="AlphaFoldDB" id="W7YBV0"/>
<gene>
    <name evidence="1" type="ORF">JCM21142_1569</name>
</gene>
<comment type="caution">
    <text evidence="1">The sequence shown here is derived from an EMBL/GenBank/DDBJ whole genome shotgun (WGS) entry which is preliminary data.</text>
</comment>
<reference evidence="1 2" key="1">
    <citation type="journal article" date="2014" name="Genome Announc.">
        <title>Draft Genome Sequence of Cytophaga fermentans JCM 21142T, a Facultative Anaerobe Isolated from Marine Mud.</title>
        <authorList>
            <person name="Starns D."/>
            <person name="Oshima K."/>
            <person name="Suda W."/>
            <person name="Iino T."/>
            <person name="Yuki M."/>
            <person name="Inoue J."/>
            <person name="Kitamura K."/>
            <person name="Iida T."/>
            <person name="Darby A."/>
            <person name="Hattori M."/>
            <person name="Ohkuma M."/>
        </authorList>
    </citation>
    <scope>NUCLEOTIDE SEQUENCE [LARGE SCALE GENOMIC DNA]</scope>
    <source>
        <strain evidence="1 2">JCM 21142</strain>
    </source>
</reference>
<dbReference type="SUPFAM" id="SSF53474">
    <property type="entry name" value="alpha/beta-Hydrolases"/>
    <property type="match status" value="1"/>
</dbReference>
<name>W7YBV0_9BACT</name>
<protein>
    <recommendedName>
        <fullName evidence="3">Esterase</fullName>
    </recommendedName>
</protein>
<sequence length="86" mass="10428">MAENKSVWEENTVINMVHLLQRNSLKLIFDCGVSDFFYDANKRMHKKLLERNIPHDYIERPGGHTNAYWANSIKYHLYFFNDFFKR</sequence>